<evidence type="ECO:0000313" key="3">
    <source>
        <dbReference type="Proteomes" id="UP000189911"/>
    </source>
</evidence>
<accession>A0A1G4KGZ3</accession>
<sequence length="166" mass="18105">MNRVSNAAGNARAALAALTKHAAREALFMRVSCGLGGMVKKDRFCGGRAFTHMANLAGRSAEVKKGSKNDRKVVEQSQASAGLRSVRLGIAKGRRDGEGLRPEEEEREGGNKGFRTKRDAAAHVPTVCVAFHGRGVGANLQIDHHYRHHYYHRRHIVEGPAKTWVG</sequence>
<proteinExistence type="predicted"/>
<feature type="region of interest" description="Disordered" evidence="1">
    <location>
        <begin position="85"/>
        <end position="117"/>
    </location>
</feature>
<evidence type="ECO:0000313" key="2">
    <source>
        <dbReference type="EMBL" id="SCV03797.1"/>
    </source>
</evidence>
<dbReference type="AlphaFoldDB" id="A0A1G4KGZ3"/>
<keyword evidence="3" id="KW-1185">Reference proteome</keyword>
<gene>
    <name evidence="2" type="ORF">LANO_0G06304G</name>
</gene>
<reference evidence="3" key="1">
    <citation type="submission" date="2016-03" db="EMBL/GenBank/DDBJ databases">
        <authorList>
            <person name="Devillers Hugo."/>
        </authorList>
    </citation>
    <scope>NUCLEOTIDE SEQUENCE [LARGE SCALE GENOMIC DNA]</scope>
</reference>
<dbReference type="Proteomes" id="UP000189911">
    <property type="component" value="Chromosome G"/>
</dbReference>
<dbReference type="EMBL" id="LT598453">
    <property type="protein sequence ID" value="SCV03797.1"/>
    <property type="molecule type" value="Genomic_DNA"/>
</dbReference>
<name>A0A1G4KGZ3_9SACH</name>
<protein>
    <submittedName>
        <fullName evidence="2">LANO_0G06304g1_1</fullName>
    </submittedName>
</protein>
<feature type="compositionally biased region" description="Basic and acidic residues" evidence="1">
    <location>
        <begin position="93"/>
        <end position="117"/>
    </location>
</feature>
<organism evidence="2 3">
    <name type="scientific">Lachancea nothofagi CBS 11611</name>
    <dbReference type="NCBI Taxonomy" id="1266666"/>
    <lineage>
        <taxon>Eukaryota</taxon>
        <taxon>Fungi</taxon>
        <taxon>Dikarya</taxon>
        <taxon>Ascomycota</taxon>
        <taxon>Saccharomycotina</taxon>
        <taxon>Saccharomycetes</taxon>
        <taxon>Saccharomycetales</taxon>
        <taxon>Saccharomycetaceae</taxon>
        <taxon>Lachancea</taxon>
    </lineage>
</organism>
<evidence type="ECO:0000256" key="1">
    <source>
        <dbReference type="SAM" id="MobiDB-lite"/>
    </source>
</evidence>